<comment type="caution">
    <text evidence="2">The sequence shown here is derived from an EMBL/GenBank/DDBJ whole genome shotgun (WGS) entry which is preliminary data.</text>
</comment>
<protein>
    <submittedName>
        <fullName evidence="2">Uncharacterized protein</fullName>
    </submittedName>
</protein>
<dbReference type="RefSeq" id="WP_103977094.1">
    <property type="nucleotide sequence ID" value="NZ_PGLV01000001.1"/>
</dbReference>
<evidence type="ECO:0000313" key="2">
    <source>
        <dbReference type="EMBL" id="POZ57196.1"/>
    </source>
</evidence>
<keyword evidence="1" id="KW-1133">Transmembrane helix</keyword>
<dbReference type="AlphaFoldDB" id="A0A2S5D289"/>
<dbReference type="EMBL" id="PGLV01000001">
    <property type="protein sequence ID" value="POZ57196.1"/>
    <property type="molecule type" value="Genomic_DNA"/>
</dbReference>
<evidence type="ECO:0000313" key="3">
    <source>
        <dbReference type="Proteomes" id="UP000237319"/>
    </source>
</evidence>
<reference evidence="2 3" key="1">
    <citation type="submission" date="2017-11" db="EMBL/GenBank/DDBJ databases">
        <title>Genome sequence of Lysinibacillus sphaericus, a lignin-degrading bacteria isolated from municipal solid waste soil.</title>
        <authorList>
            <person name="Persinoti G.F."/>
            <person name="Paixao D.A."/>
            <person name="Bugg T.D."/>
            <person name="Squina F.M."/>
        </authorList>
    </citation>
    <scope>NUCLEOTIDE SEQUENCE [LARGE SCALE GENOMIC DNA]</scope>
    <source>
        <strain evidence="2 3">A1</strain>
    </source>
</reference>
<sequence>MKQKVTRQVPVTAKTYTKAYLRLLTEAVSIVGSSSKKFDAFFFGPNGEEGELRKWYYGTTAFSIAVALFIYGMKNL</sequence>
<keyword evidence="1" id="KW-0812">Transmembrane</keyword>
<name>A0A2S5D289_LYSSH</name>
<keyword evidence="3" id="KW-1185">Reference proteome</keyword>
<gene>
    <name evidence="2" type="ORF">LYSIN_01980</name>
</gene>
<organism evidence="2 3">
    <name type="scientific">Lysinibacillus sphaericus</name>
    <name type="common">Bacillus sphaericus</name>
    <dbReference type="NCBI Taxonomy" id="1421"/>
    <lineage>
        <taxon>Bacteria</taxon>
        <taxon>Bacillati</taxon>
        <taxon>Bacillota</taxon>
        <taxon>Bacilli</taxon>
        <taxon>Bacillales</taxon>
        <taxon>Bacillaceae</taxon>
        <taxon>Lysinibacillus</taxon>
    </lineage>
</organism>
<dbReference type="Proteomes" id="UP000237319">
    <property type="component" value="Unassembled WGS sequence"/>
</dbReference>
<proteinExistence type="predicted"/>
<keyword evidence="1" id="KW-0472">Membrane</keyword>
<accession>A0A2S5D289</accession>
<feature type="transmembrane region" description="Helical" evidence="1">
    <location>
        <begin position="55"/>
        <end position="73"/>
    </location>
</feature>
<evidence type="ECO:0000256" key="1">
    <source>
        <dbReference type="SAM" id="Phobius"/>
    </source>
</evidence>